<name>A0A831LAJ3_9BACT</name>
<dbReference type="Proteomes" id="UP000886047">
    <property type="component" value="Unassembled WGS sequence"/>
</dbReference>
<sequence>MEEQNTWKQITLPFSAVVNNVLQQQYLAAQFVALTGRYLIPKKPDGSNINMQFLPEKEMLMGNQHPDGWAVGVQLKTLKLQILDKNLNVQAEIPLEGKTFDEAFQEFKSELQNSGVDISGLKIEQPYELPTGGLKEGKFFNAGEQETTENIRYRHNARLIINELAARYTDVEPVRIWPHHFDTGTFATIARNEKGNATKTIGLGWAIPDSMVPEPYFYLSFWSENSLEIQNEPVKLPAGKWMMPNWNGAV</sequence>
<proteinExistence type="predicted"/>
<evidence type="ECO:0000313" key="1">
    <source>
        <dbReference type="EMBL" id="HDR51114.1"/>
    </source>
</evidence>
<comment type="caution">
    <text evidence="1">The sequence shown here is derived from an EMBL/GenBank/DDBJ whole genome shotgun (WGS) entry which is preliminary data.</text>
</comment>
<protein>
    <submittedName>
        <fullName evidence="1">Uncharacterized protein</fullName>
    </submittedName>
</protein>
<accession>A0A831LAJ3</accession>
<feature type="non-terminal residue" evidence="1">
    <location>
        <position position="250"/>
    </location>
</feature>
<dbReference type="EMBL" id="DSDK01000320">
    <property type="protein sequence ID" value="HDR51114.1"/>
    <property type="molecule type" value="Genomic_DNA"/>
</dbReference>
<reference evidence="1" key="1">
    <citation type="journal article" date="2020" name="mSystems">
        <title>Genome- and Community-Level Interaction Insights into Carbon Utilization and Element Cycling Functions of Hydrothermarchaeota in Hydrothermal Sediment.</title>
        <authorList>
            <person name="Zhou Z."/>
            <person name="Liu Y."/>
            <person name="Xu W."/>
            <person name="Pan J."/>
            <person name="Luo Z.H."/>
            <person name="Li M."/>
        </authorList>
    </citation>
    <scope>NUCLEOTIDE SEQUENCE [LARGE SCALE GENOMIC DNA]</scope>
    <source>
        <strain evidence="1">SpSt-1217</strain>
    </source>
</reference>
<gene>
    <name evidence="1" type="ORF">ENN90_05750</name>
</gene>
<organism evidence="1">
    <name type="scientific">Mariniphaga anaerophila</name>
    <dbReference type="NCBI Taxonomy" id="1484053"/>
    <lineage>
        <taxon>Bacteria</taxon>
        <taxon>Pseudomonadati</taxon>
        <taxon>Bacteroidota</taxon>
        <taxon>Bacteroidia</taxon>
        <taxon>Marinilabiliales</taxon>
        <taxon>Prolixibacteraceae</taxon>
        <taxon>Mariniphaga</taxon>
    </lineage>
</organism>
<dbReference type="AlphaFoldDB" id="A0A831LAJ3"/>